<evidence type="ECO:0000313" key="4">
    <source>
        <dbReference type="EMBL" id="MFB9783562.1"/>
    </source>
</evidence>
<sequence>MPSNEITSPLDPDAQAVADQLAAVLPAGLSGLGVDGVRAFGEQTSTQTPPAAEVHQVSEHQAPGPHGDVRVRLYRPESDTPVPVLLYIHGGGWTMGSIDGGVDYLVRDIVRTIGIAVASVDYRLAPEHKFPIPVEDSQAALAWLRDNASDLGLDLSRIAIGGDSAGANISAAITHLDRGNATPLAAQVLLFPATEYAIYRPSWMENANAPLLTTADTIWFWGQYLRTEADRTDPRATPANADSFADLPPALVVVAGHDPLRDDGLHYADLLDSAGTPVEIARFEGSFHDFIVMPALAAYSRGLDTITVFLDKVLTPAAPMSTESAS</sequence>
<comment type="caution">
    <text evidence="4">The sequence shown here is derived from an EMBL/GenBank/DDBJ whole genome shotgun (WGS) entry which is preliminary data.</text>
</comment>
<dbReference type="Gene3D" id="3.40.50.1820">
    <property type="entry name" value="alpha/beta hydrolase"/>
    <property type="match status" value="1"/>
</dbReference>
<keyword evidence="5" id="KW-1185">Reference proteome</keyword>
<feature type="region of interest" description="Disordered" evidence="2">
    <location>
        <begin position="44"/>
        <end position="66"/>
    </location>
</feature>
<proteinExistence type="predicted"/>
<dbReference type="InterPro" id="IPR013094">
    <property type="entry name" value="AB_hydrolase_3"/>
</dbReference>
<evidence type="ECO:0000256" key="1">
    <source>
        <dbReference type="ARBA" id="ARBA00022801"/>
    </source>
</evidence>
<dbReference type="InterPro" id="IPR029058">
    <property type="entry name" value="AB_hydrolase_fold"/>
</dbReference>
<dbReference type="Proteomes" id="UP001589587">
    <property type="component" value="Unassembled WGS sequence"/>
</dbReference>
<name>A0ABV5XNQ7_9NOCA</name>
<dbReference type="SUPFAM" id="SSF53474">
    <property type="entry name" value="alpha/beta-Hydrolases"/>
    <property type="match status" value="1"/>
</dbReference>
<dbReference type="Pfam" id="PF07859">
    <property type="entry name" value="Abhydrolase_3"/>
    <property type="match status" value="1"/>
</dbReference>
<dbReference type="GO" id="GO:0016787">
    <property type="term" value="F:hydrolase activity"/>
    <property type="evidence" value="ECO:0007669"/>
    <property type="project" value="UniProtKB-KW"/>
</dbReference>
<gene>
    <name evidence="4" type="ORF">ACFFQ6_28055</name>
</gene>
<dbReference type="EMBL" id="JBHMAS010000071">
    <property type="protein sequence ID" value="MFB9783562.1"/>
    <property type="molecule type" value="Genomic_DNA"/>
</dbReference>
<dbReference type="PANTHER" id="PTHR48081">
    <property type="entry name" value="AB HYDROLASE SUPERFAMILY PROTEIN C4A8.06C"/>
    <property type="match status" value="1"/>
</dbReference>
<dbReference type="RefSeq" id="WP_214514683.1">
    <property type="nucleotide sequence ID" value="NZ_JBHMAS010000071.1"/>
</dbReference>
<reference evidence="4 5" key="1">
    <citation type="submission" date="2024-09" db="EMBL/GenBank/DDBJ databases">
        <authorList>
            <person name="Sun Q."/>
            <person name="Mori K."/>
        </authorList>
    </citation>
    <scope>NUCLEOTIDE SEQUENCE [LARGE SCALE GENOMIC DNA]</scope>
    <source>
        <strain evidence="4 5">JCM 11411</strain>
    </source>
</reference>
<feature type="domain" description="Alpha/beta hydrolase fold-3" evidence="3">
    <location>
        <begin position="85"/>
        <end position="291"/>
    </location>
</feature>
<evidence type="ECO:0000259" key="3">
    <source>
        <dbReference type="Pfam" id="PF07859"/>
    </source>
</evidence>
<accession>A0ABV5XNQ7</accession>
<keyword evidence="1 4" id="KW-0378">Hydrolase</keyword>
<protein>
    <submittedName>
        <fullName evidence="4">Alpha/beta hydrolase</fullName>
    </submittedName>
</protein>
<evidence type="ECO:0000313" key="5">
    <source>
        <dbReference type="Proteomes" id="UP001589587"/>
    </source>
</evidence>
<organism evidence="4 5">
    <name type="scientific">Rhodococcus baikonurensis</name>
    <dbReference type="NCBI Taxonomy" id="172041"/>
    <lineage>
        <taxon>Bacteria</taxon>
        <taxon>Bacillati</taxon>
        <taxon>Actinomycetota</taxon>
        <taxon>Actinomycetes</taxon>
        <taxon>Mycobacteriales</taxon>
        <taxon>Nocardiaceae</taxon>
        <taxon>Rhodococcus</taxon>
        <taxon>Rhodococcus erythropolis group</taxon>
    </lineage>
</organism>
<dbReference type="PANTHER" id="PTHR48081:SF8">
    <property type="entry name" value="ALPHA_BETA HYDROLASE FOLD-3 DOMAIN-CONTAINING PROTEIN-RELATED"/>
    <property type="match status" value="1"/>
</dbReference>
<dbReference type="InterPro" id="IPR050300">
    <property type="entry name" value="GDXG_lipolytic_enzyme"/>
</dbReference>
<evidence type="ECO:0000256" key="2">
    <source>
        <dbReference type="SAM" id="MobiDB-lite"/>
    </source>
</evidence>